<sequence>MLHAFHSIRDALSSSPLSLACPNQPPLEALLVGLAIIIIAADSFWIQHGDVNALGINQAFQHYISSGASEHVKAAVLRTFSKPIGSYNTHACNTKLLQIIMDNHIDSPAIGQPSGSGSA</sequence>
<organism evidence="1 2">
    <name type="scientific">Botryobasidium botryosum (strain FD-172 SS1)</name>
    <dbReference type="NCBI Taxonomy" id="930990"/>
    <lineage>
        <taxon>Eukaryota</taxon>
        <taxon>Fungi</taxon>
        <taxon>Dikarya</taxon>
        <taxon>Basidiomycota</taxon>
        <taxon>Agaricomycotina</taxon>
        <taxon>Agaricomycetes</taxon>
        <taxon>Cantharellales</taxon>
        <taxon>Botryobasidiaceae</taxon>
        <taxon>Botryobasidium</taxon>
    </lineage>
</organism>
<dbReference type="HOGENOM" id="CLU_126089_1_0_1"/>
<keyword evidence="2" id="KW-1185">Reference proteome</keyword>
<name>A0A067MQ99_BOTB1</name>
<evidence type="ECO:0000313" key="1">
    <source>
        <dbReference type="EMBL" id="KDQ17903.1"/>
    </source>
</evidence>
<gene>
    <name evidence="1" type="ORF">BOTBODRAFT_29207</name>
</gene>
<proteinExistence type="predicted"/>
<dbReference type="EMBL" id="KL198022">
    <property type="protein sequence ID" value="KDQ17903.1"/>
    <property type="molecule type" value="Genomic_DNA"/>
</dbReference>
<dbReference type="AlphaFoldDB" id="A0A067MQ99"/>
<dbReference type="InParanoid" id="A0A067MQ99"/>
<accession>A0A067MQ99</accession>
<dbReference type="Proteomes" id="UP000027195">
    <property type="component" value="Unassembled WGS sequence"/>
</dbReference>
<protein>
    <submittedName>
        <fullName evidence="1">Uncharacterized protein</fullName>
    </submittedName>
</protein>
<evidence type="ECO:0000313" key="2">
    <source>
        <dbReference type="Proteomes" id="UP000027195"/>
    </source>
</evidence>
<reference evidence="2" key="1">
    <citation type="journal article" date="2014" name="Proc. Natl. Acad. Sci. U.S.A.">
        <title>Extensive sampling of basidiomycete genomes demonstrates inadequacy of the white-rot/brown-rot paradigm for wood decay fungi.</title>
        <authorList>
            <person name="Riley R."/>
            <person name="Salamov A.A."/>
            <person name="Brown D.W."/>
            <person name="Nagy L.G."/>
            <person name="Floudas D."/>
            <person name="Held B.W."/>
            <person name="Levasseur A."/>
            <person name="Lombard V."/>
            <person name="Morin E."/>
            <person name="Otillar R."/>
            <person name="Lindquist E.A."/>
            <person name="Sun H."/>
            <person name="LaButti K.M."/>
            <person name="Schmutz J."/>
            <person name="Jabbour D."/>
            <person name="Luo H."/>
            <person name="Baker S.E."/>
            <person name="Pisabarro A.G."/>
            <person name="Walton J.D."/>
            <person name="Blanchette R.A."/>
            <person name="Henrissat B."/>
            <person name="Martin F."/>
            <person name="Cullen D."/>
            <person name="Hibbett D.S."/>
            <person name="Grigoriev I.V."/>
        </authorList>
    </citation>
    <scope>NUCLEOTIDE SEQUENCE [LARGE SCALE GENOMIC DNA]</scope>
    <source>
        <strain evidence="2">FD-172 SS1</strain>
    </source>
</reference>